<sequence>MSGKVQVIGQDGVVIFVRRGETYVRVHQSRLRKVNEPQEKEEGTEKENTIKQMKNYSRPSSDRKTMILKMRKWYQQVMNQLVLQKTVNPHVIHVILEGGDLPPADSAAGSEGLIMKAGQVVKYTDRETGQKYTGKLTSRAGKVTGKQKLV</sequence>
<gene>
    <name evidence="2" type="ORF">ILYODFUR_038437</name>
</gene>
<name>A0ABV0TRJ2_9TELE</name>
<evidence type="ECO:0000313" key="3">
    <source>
        <dbReference type="Proteomes" id="UP001482620"/>
    </source>
</evidence>
<dbReference type="EMBL" id="JAHRIQ010044267">
    <property type="protein sequence ID" value="MEQ2235124.1"/>
    <property type="molecule type" value="Genomic_DNA"/>
</dbReference>
<proteinExistence type="predicted"/>
<feature type="compositionally biased region" description="Polar residues" evidence="1">
    <location>
        <begin position="50"/>
        <end position="59"/>
    </location>
</feature>
<comment type="caution">
    <text evidence="2">The sequence shown here is derived from an EMBL/GenBank/DDBJ whole genome shotgun (WGS) entry which is preliminary data.</text>
</comment>
<evidence type="ECO:0000256" key="1">
    <source>
        <dbReference type="SAM" id="MobiDB-lite"/>
    </source>
</evidence>
<protein>
    <submittedName>
        <fullName evidence="2">Uncharacterized protein</fullName>
    </submittedName>
</protein>
<accession>A0ABV0TRJ2</accession>
<reference evidence="2 3" key="1">
    <citation type="submission" date="2021-06" db="EMBL/GenBank/DDBJ databases">
        <authorList>
            <person name="Palmer J.M."/>
        </authorList>
    </citation>
    <scope>NUCLEOTIDE SEQUENCE [LARGE SCALE GENOMIC DNA]</scope>
    <source>
        <strain evidence="3">if_2019</strain>
        <tissue evidence="2">Muscle</tissue>
    </source>
</reference>
<evidence type="ECO:0000313" key="2">
    <source>
        <dbReference type="EMBL" id="MEQ2235124.1"/>
    </source>
</evidence>
<organism evidence="2 3">
    <name type="scientific">Ilyodon furcidens</name>
    <name type="common">goldbreast splitfin</name>
    <dbReference type="NCBI Taxonomy" id="33524"/>
    <lineage>
        <taxon>Eukaryota</taxon>
        <taxon>Metazoa</taxon>
        <taxon>Chordata</taxon>
        <taxon>Craniata</taxon>
        <taxon>Vertebrata</taxon>
        <taxon>Euteleostomi</taxon>
        <taxon>Actinopterygii</taxon>
        <taxon>Neopterygii</taxon>
        <taxon>Teleostei</taxon>
        <taxon>Neoteleostei</taxon>
        <taxon>Acanthomorphata</taxon>
        <taxon>Ovalentaria</taxon>
        <taxon>Atherinomorphae</taxon>
        <taxon>Cyprinodontiformes</taxon>
        <taxon>Goodeidae</taxon>
        <taxon>Ilyodon</taxon>
    </lineage>
</organism>
<keyword evidence="3" id="KW-1185">Reference proteome</keyword>
<dbReference type="Proteomes" id="UP001482620">
    <property type="component" value="Unassembled WGS sequence"/>
</dbReference>
<feature type="compositionally biased region" description="Basic and acidic residues" evidence="1">
    <location>
        <begin position="33"/>
        <end position="49"/>
    </location>
</feature>
<feature type="region of interest" description="Disordered" evidence="1">
    <location>
        <begin position="32"/>
        <end position="62"/>
    </location>
</feature>